<proteinExistence type="predicted"/>
<evidence type="ECO:0000313" key="2">
    <source>
        <dbReference type="Proteomes" id="UP001162891"/>
    </source>
</evidence>
<dbReference type="EMBL" id="AP025591">
    <property type="protein sequence ID" value="BDG01550.1"/>
    <property type="molecule type" value="Genomic_DNA"/>
</dbReference>
<protein>
    <submittedName>
        <fullName evidence="1">Uncharacterized protein</fullName>
    </submittedName>
</protein>
<accession>A0ABM7WQ20</accession>
<organism evidence="1 2">
    <name type="scientific">Anaeromyxobacter oryzae</name>
    <dbReference type="NCBI Taxonomy" id="2918170"/>
    <lineage>
        <taxon>Bacteria</taxon>
        <taxon>Pseudomonadati</taxon>
        <taxon>Myxococcota</taxon>
        <taxon>Myxococcia</taxon>
        <taxon>Myxococcales</taxon>
        <taxon>Cystobacterineae</taxon>
        <taxon>Anaeromyxobacteraceae</taxon>
        <taxon>Anaeromyxobacter</taxon>
    </lineage>
</organism>
<evidence type="ECO:0000313" key="1">
    <source>
        <dbReference type="EMBL" id="BDG01550.1"/>
    </source>
</evidence>
<sequence>MQLTLLLALHVAAFPAPSASEQRYLDARAAANIRCADGGMEKDQDRARAELASQLRAIIGPVRLAGIQGPGAPAYDGFWGVGSTEMADGLLFKWQSSTLFVTTRALFAHTVATTKSFDYRTVDEVLVSATVIGDAAYTSFTEVPVRHGPSTQRARASVGLVAQDIGPWPPATLVVQVERGNRIYVVSTDLSPGLEQITACEAKWGPRREDAAFDAYRRCVGAALPTRPSFAAVVRRAQAIVDALQQDDPPGSP</sequence>
<dbReference type="RefSeq" id="WP_248358184.1">
    <property type="nucleotide sequence ID" value="NZ_AP025591.1"/>
</dbReference>
<dbReference type="Proteomes" id="UP001162891">
    <property type="component" value="Chromosome"/>
</dbReference>
<name>A0ABM7WQ20_9BACT</name>
<gene>
    <name evidence="1" type="ORF">AMOR_05460</name>
</gene>
<keyword evidence="2" id="KW-1185">Reference proteome</keyword>
<reference evidence="2" key="1">
    <citation type="journal article" date="2022" name="Int. J. Syst. Evol. Microbiol.">
        <title>Anaeromyxobacter oryzae sp. nov., Anaeromyxobacter diazotrophicus sp. nov. and Anaeromyxobacter paludicola sp. nov., isolated from paddy soils.</title>
        <authorList>
            <person name="Itoh H."/>
            <person name="Xu Z."/>
            <person name="Mise K."/>
            <person name="Masuda Y."/>
            <person name="Ushijima N."/>
            <person name="Hayakawa C."/>
            <person name="Shiratori Y."/>
            <person name="Senoo K."/>
        </authorList>
    </citation>
    <scope>NUCLEOTIDE SEQUENCE [LARGE SCALE GENOMIC DNA]</scope>
    <source>
        <strain evidence="2">Red232</strain>
    </source>
</reference>